<comment type="caution">
    <text evidence="1">The sequence shown here is derived from an EMBL/GenBank/DDBJ whole genome shotgun (WGS) entry which is preliminary data.</text>
</comment>
<proteinExistence type="predicted"/>
<dbReference type="EMBL" id="BAAAKJ010000224">
    <property type="protein sequence ID" value="GAA1400278.1"/>
    <property type="molecule type" value="Genomic_DNA"/>
</dbReference>
<organism evidence="1 2">
    <name type="scientific">Kitasatospora putterlickiae</name>
    <dbReference type="NCBI Taxonomy" id="221725"/>
    <lineage>
        <taxon>Bacteria</taxon>
        <taxon>Bacillati</taxon>
        <taxon>Actinomycetota</taxon>
        <taxon>Actinomycetes</taxon>
        <taxon>Kitasatosporales</taxon>
        <taxon>Streptomycetaceae</taxon>
        <taxon>Kitasatospora</taxon>
    </lineage>
</organism>
<evidence type="ECO:0000313" key="2">
    <source>
        <dbReference type="Proteomes" id="UP001499863"/>
    </source>
</evidence>
<sequence>MLVAVGGGLLGWRPAVALADRIDRFAVWLKATPDAEPDRFTSPVPAVPAA</sequence>
<dbReference type="Proteomes" id="UP001499863">
    <property type="component" value="Unassembled WGS sequence"/>
</dbReference>
<reference evidence="1 2" key="1">
    <citation type="journal article" date="2019" name="Int. J. Syst. Evol. Microbiol.">
        <title>The Global Catalogue of Microorganisms (GCM) 10K type strain sequencing project: providing services to taxonomists for standard genome sequencing and annotation.</title>
        <authorList>
            <consortium name="The Broad Institute Genomics Platform"/>
            <consortium name="The Broad Institute Genome Sequencing Center for Infectious Disease"/>
            <person name="Wu L."/>
            <person name="Ma J."/>
        </authorList>
    </citation>
    <scope>NUCLEOTIDE SEQUENCE [LARGE SCALE GENOMIC DNA]</scope>
    <source>
        <strain evidence="1 2">JCM 12393</strain>
    </source>
</reference>
<name>A0ABN1Y7R2_9ACTN</name>
<accession>A0ABN1Y7R2</accession>
<keyword evidence="2" id="KW-1185">Reference proteome</keyword>
<evidence type="ECO:0000313" key="1">
    <source>
        <dbReference type="EMBL" id="GAA1400278.1"/>
    </source>
</evidence>
<protein>
    <submittedName>
        <fullName evidence="1">Uncharacterized protein</fullName>
    </submittedName>
</protein>
<gene>
    <name evidence="1" type="ORF">GCM10009639_41090</name>
</gene>